<name>A0A0F9MEF6_9ZZZZ</name>
<accession>A0A0F9MEF6</accession>
<reference evidence="1" key="1">
    <citation type="journal article" date="2015" name="Nature">
        <title>Complex archaea that bridge the gap between prokaryotes and eukaryotes.</title>
        <authorList>
            <person name="Spang A."/>
            <person name="Saw J.H."/>
            <person name="Jorgensen S.L."/>
            <person name="Zaremba-Niedzwiedzka K."/>
            <person name="Martijn J."/>
            <person name="Lind A.E."/>
            <person name="van Eijk R."/>
            <person name="Schleper C."/>
            <person name="Guy L."/>
            <person name="Ettema T.J."/>
        </authorList>
    </citation>
    <scope>NUCLEOTIDE SEQUENCE</scope>
</reference>
<sequence length="71" mass="8126">MTDLSAKCPKCGKKTTNYLHYVDHFGMGKAIPNGTYDLRCTSYYTNEKEEDFCGHVFKVKVDNKVEVEVVE</sequence>
<protein>
    <submittedName>
        <fullName evidence="1">Uncharacterized protein</fullName>
    </submittedName>
</protein>
<organism evidence="1">
    <name type="scientific">marine sediment metagenome</name>
    <dbReference type="NCBI Taxonomy" id="412755"/>
    <lineage>
        <taxon>unclassified sequences</taxon>
        <taxon>metagenomes</taxon>
        <taxon>ecological metagenomes</taxon>
    </lineage>
</organism>
<comment type="caution">
    <text evidence="1">The sequence shown here is derived from an EMBL/GenBank/DDBJ whole genome shotgun (WGS) entry which is preliminary data.</text>
</comment>
<evidence type="ECO:0000313" key="1">
    <source>
        <dbReference type="EMBL" id="KKM67542.1"/>
    </source>
</evidence>
<gene>
    <name evidence="1" type="ORF">LCGC14_1470040</name>
</gene>
<dbReference type="AlphaFoldDB" id="A0A0F9MEF6"/>
<dbReference type="EMBL" id="LAZR01010330">
    <property type="protein sequence ID" value="KKM67542.1"/>
    <property type="molecule type" value="Genomic_DNA"/>
</dbReference>
<proteinExistence type="predicted"/>